<organism evidence="1 2">
    <name type="scientific">Arenibacter nanhaiticus</name>
    <dbReference type="NCBI Taxonomy" id="558155"/>
    <lineage>
        <taxon>Bacteria</taxon>
        <taxon>Pseudomonadati</taxon>
        <taxon>Bacteroidota</taxon>
        <taxon>Flavobacteriia</taxon>
        <taxon>Flavobacteriales</taxon>
        <taxon>Flavobacteriaceae</taxon>
        <taxon>Arenibacter</taxon>
    </lineage>
</organism>
<dbReference type="Proteomes" id="UP000184231">
    <property type="component" value="Unassembled WGS sequence"/>
</dbReference>
<dbReference type="Pfam" id="PF13573">
    <property type="entry name" value="SprB"/>
    <property type="match status" value="7"/>
</dbReference>
<sequence>MLPRNSKHIFYSVLLIVGSIIGRSVMANTMVHGFDSDVASAVKEINTSSSVHQILAGDIIKYPSKTSSSRQSSTEKEISSMMFTTIINGANEEVVCTNDGSTLAKFFLCGTGDNRTVTVNGSGTITWQKQLASCPLVGGDSCPVKDNSCYGPAITGASYFLDASDPSVAGEYRVRIDSGVFYYFRVSSNPLNPQLSTQDIVCGTPGRVEVTNVPSGYEYSLNSASGPFQDNPYFDITAEGNYQVFTRLKNASQSACVFPSQIVSINEVDMTVEVSKVDISCSGEKGSITIDISGVPGFYSYKLIRNGTTMNSFGPNSSNTHTFNNLGAGTYSVAVQAGSSCADSISTINGDPITIGAGLVPVDATAFATDSFGCGATSVAITLNASGGTAPYQFSVNGGVFEGSFSSGTTHTVNNPGTYNIVVRDANGCSKNTVVDVENIPPPVYNISSMDANCGGANNGSITVNVTNSNGYNLEYSINNGASFRNSNVFSNLAPATYDVVVRYQQDTFSCNTPAISRSIGAPSIITATASDTEIPSCANQNGGEITFSGVSGGVGPYEYSIGSGFILGTTVFSGLSTGTYSPQIRDANGCVETLPAIVFDPIDKPTDIDFTIMAIDCATSTASVSLTVTGGESISDYKIISPITVHNGPNNSFTGLALGSYTFRVTDAEGCSYTESFAITEISSIGVSSQVVRNNSCIGESDGEGRFIVDGFSSSYSYQIDGNSMGTGQTSNVIPLSGLPAGSYTLTVTDEVTSCSESGILTIAEPSAPLTIAPLWTDMSCQNNNRGSVNANASGGWGGYNYTLTRPNGSTVGPRSNPNFSGLTDDSGLYTIAVVDGGGCIASASYNFTALTAPTLLLDIAASDFCFDSTDGTTLEVNASGGDGNYEYRINNGTWVPGGMSASFGNLGPGNHKIEVRDGNNCIGSITRYIRPQTTSRISIQKGLTCSLTGAGDAEISVTLSNGNPPYNTYEMSYNGAAYTGPTAIYGSSFVYTTANPGTYQFRVTDNFGCMVETNIVTIDPTATIVANATVTNPRCDDPTTGVVELVPDTSVGIPPFQYSIDNSPGSFTNQNVYGNLSPGNYTYYVRDSRGCWVDVDFTVGPPTAGIDASVVMNAASCSSGVVLGSIDVDGNTNGVGPYTYTLLSSSGSVTSMVGPTPSDTASFTNLPTGRYTVITRDAAGCEDRDVVTLTASGLSIAPIPPPVPVSCDATGFTYSVSVSGGSGTYEIRLLGEPSYYPLNPGGGTHTFSNALNGIIYGVAYTVEVHDMVTNCIYFREIPPVDEPNSLVVTASGTTASCEVAGNGVFSYEVIDYTGTQLEISVINSSTGAFISPPSTITVPAYTGDPYADQITSLPPGSYQVLVEDLNSNCTSSAQGVIIQDIPTISVDRNTNANCNNPNGQLIVRGVGGTAPYLFSVVPSTTLVGVFTSATTYDLPPGDYDIYVQDANSCESISSQTISMSPGVPTPTVDVTNQCTAVSSYIVEVTSPLSSGTSPETTFQYDMGGGFQSSPTFTMPNPGTYTIIVRDGNGCTNTVEAAVFDFFSITASATAEPSCNNSDGIITVETSGGSGNFNYVLDDGAGLVVDQDNDPVFSGLLPGNYSITVTDRSSNTVPLCQDTATVNIITVLQPVIDTLSTTDISCFGSVDGSITVDLVSATATDGPFTYNLYDSTNTLVRSQADAILDNLSADTYEVEVVSNRGCVSLRLGATIAEPTELMGKAYALPFSCNLATNTFNTTSLFIYTDSNGDGSGSLTGTAPYTFSINDGTAVFDGTNFQSSNVFEIIDNGRPQLITVTIRDANGCEVIDTINLTPPDGLTFSFNEISSIGCDASGTGVVPGTVEIVIDQGSGNYGVEILPLGSQPERMTGGADRIVWDIDTPGDYIFAVRDIDNGGCLYVTTIHTVPDYNLLVADINEIKPVTCFGGSDGEISIAINNYVGKYEYEVFSRDLAGVETSTGVMGSFDTENPINTPEIITGVPAGNLVVRILELDSPYCTVISNVTTVHGPNRVLDIIPVQTAAVTCFIPGRGEITVSGDGGWGGYQYQLEQETAVLGSFSTVIPFSLTNVFGDLSNGNYRLSIVDMQGCVVTEEFSLNLPMQIAADIRIVQPLLCPGSNDGIIEAYNVSGGQDLNGDGEEYLYQLNRLDSAGAILNTSGLQESIRFYNLPSGRFNINVFDGWGCSFTTQEIIIQDPLAVDPDLVETLSPGCEDEGRMELSVTNPMAGMEYFYRRSGTSDPFVSFGGTNINKVEIIIPDVNANPGPYQYEVQNGNGCPIQLSNEINLDRALPLVIALDLVDANIKCSGEATGIIRSEAFGGVGNYNYILVNNNLDSGAPGVPRMPMSSDIIRNSQTSGVFRNLDAGSYYVYVTSATCSAISQEIVVSPKEALILERLEAVPVSCSGDLDGQIRIEASGGSGQIRFSISETLSEFFEGNDPLNQNAITFRDLPPGSYEIIVQDELGCSILQEVVITVPEELMVTNVSATPETCLLASDGSAQLSMTGGTPFVDLGGFGFYETKLIGPDATGDEVFYRNDRLVFDHLKGGETYVVFIRDAKGCETNVIVPITMGVELKAEAQVAYGCEGIFPNNTTSILLADPSVETRLLFSLNVDDLSQANTQTAFGNLHPGEHTVYIYHENGCSSFVTFTIDPYEPLTLTAIKTGPDQITAKAVGGFGEYEYFFQGKATGSDTVFYAMEDSNITVSVRDQMGCSATITIPFDFTGRIEAPNFFTPNGDHKNDEWVPGNSSYFPNLKVKIYDRYGRVVAILDNVSGWDGTYRGTEMPSGDYWYEVNTHDKENHQYIGHFTLYR</sequence>
<reference evidence="1 2" key="1">
    <citation type="submission" date="2016-11" db="EMBL/GenBank/DDBJ databases">
        <authorList>
            <person name="Jaros S."/>
            <person name="Januszkiewicz K."/>
            <person name="Wedrychowicz H."/>
        </authorList>
    </citation>
    <scope>NUCLEOTIDE SEQUENCE [LARGE SCALE GENOMIC DNA]</scope>
    <source>
        <strain evidence="1 2">CGMCC 1.8863</strain>
    </source>
</reference>
<accession>A0A1M6J5S8</accession>
<dbReference type="Pfam" id="PF13585">
    <property type="entry name" value="CHU_C"/>
    <property type="match status" value="1"/>
</dbReference>
<dbReference type="InterPro" id="IPR026341">
    <property type="entry name" value="T9SS_type_B"/>
</dbReference>
<dbReference type="STRING" id="558155.SAMN04487911_12065"/>
<evidence type="ECO:0000313" key="2">
    <source>
        <dbReference type="Proteomes" id="UP000184231"/>
    </source>
</evidence>
<dbReference type="OrthoDB" id="607469at2"/>
<protein>
    <submittedName>
        <fullName evidence="1">Gliding motility-associated C-terminal domain-containing protein</fullName>
    </submittedName>
</protein>
<dbReference type="EMBL" id="FQYX01000020">
    <property type="protein sequence ID" value="SHJ42056.1"/>
    <property type="molecule type" value="Genomic_DNA"/>
</dbReference>
<name>A0A1M6J5S8_9FLAO</name>
<proteinExistence type="predicted"/>
<evidence type="ECO:0000313" key="1">
    <source>
        <dbReference type="EMBL" id="SHJ42056.1"/>
    </source>
</evidence>
<gene>
    <name evidence="1" type="ORF">SAMN04487911_12065</name>
</gene>
<dbReference type="InterPro" id="IPR025667">
    <property type="entry name" value="SprB_repeat"/>
</dbReference>
<keyword evidence="2" id="KW-1185">Reference proteome</keyword>
<dbReference type="RefSeq" id="WP_072765059.1">
    <property type="nucleotide sequence ID" value="NZ_FQYX01000020.1"/>
</dbReference>
<dbReference type="NCBIfam" id="TIGR04131">
    <property type="entry name" value="Bac_Flav_CTERM"/>
    <property type="match status" value="1"/>
</dbReference>